<sequence length="374" mass="43746">KTLCMIGSFHRNSDVDRLYVQRKKGGRGLKSIQIAYETKIISIRQHITQNVKQNKYIECARAHEEDKIVRVARELLQQAGIDDDENVSPRTISQRYLQKVLKTKFEKFESKILHGYVQRKVSADQNVDHSASKEWLTNKYTSSHFEAYACAIQEGEIGTKDLIYRRDRKNNVPVKHDNKCRLCKSQVEDITHVISSCPKMSSRYYLPMRHDIVAKFVYEKIRHEHDKEYNVRYDADEFITTGGDREYWWNVSVKTPANVRHNKPDLIMWNKATKSCHIIEFSCPNDMNVSKKVKEKEDHYGPLIRAMNIMYPDYKFVFVPIIVGALGTVPKELLMNIKLLGFSENESKQMIRFMQQKSIIGTVKITKTFLNFKI</sequence>
<name>A0A7M5V853_9CNID</name>
<organism evidence="1 2">
    <name type="scientific">Clytia hemisphaerica</name>
    <dbReference type="NCBI Taxonomy" id="252671"/>
    <lineage>
        <taxon>Eukaryota</taxon>
        <taxon>Metazoa</taxon>
        <taxon>Cnidaria</taxon>
        <taxon>Hydrozoa</taxon>
        <taxon>Hydroidolina</taxon>
        <taxon>Leptothecata</taxon>
        <taxon>Obeliida</taxon>
        <taxon>Clytiidae</taxon>
        <taxon>Clytia</taxon>
    </lineage>
</organism>
<dbReference type="OrthoDB" id="5977701at2759"/>
<dbReference type="Proteomes" id="UP000594262">
    <property type="component" value="Unplaced"/>
</dbReference>
<proteinExistence type="predicted"/>
<protein>
    <recommendedName>
        <fullName evidence="3">Reverse transcriptase</fullName>
    </recommendedName>
</protein>
<evidence type="ECO:0000313" key="1">
    <source>
        <dbReference type="EnsemblMetazoa" id="CLYHEMP011455.1"/>
    </source>
</evidence>
<dbReference type="EnsemblMetazoa" id="CLYHEMT011455.1">
    <property type="protein sequence ID" value="CLYHEMP011455.1"/>
    <property type="gene ID" value="CLYHEMG011455"/>
</dbReference>
<dbReference type="PANTHER" id="PTHR35450">
    <property type="entry name" value="REVERSE TRANSCRIPTASE DOMAIN-CONTAINING PROTEIN"/>
    <property type="match status" value="1"/>
</dbReference>
<keyword evidence="2" id="KW-1185">Reference proteome</keyword>
<accession>A0A7M5V853</accession>
<evidence type="ECO:0008006" key="3">
    <source>
        <dbReference type="Google" id="ProtNLM"/>
    </source>
</evidence>
<reference evidence="1" key="1">
    <citation type="submission" date="2021-01" db="UniProtKB">
        <authorList>
            <consortium name="EnsemblMetazoa"/>
        </authorList>
    </citation>
    <scope>IDENTIFICATION</scope>
</reference>
<evidence type="ECO:0000313" key="2">
    <source>
        <dbReference type="Proteomes" id="UP000594262"/>
    </source>
</evidence>
<dbReference type="PANTHER" id="PTHR35450:SF2">
    <property type="entry name" value="REVERSE TRANSCRIPTASE DOMAIN-CONTAINING PROTEIN"/>
    <property type="match status" value="1"/>
</dbReference>
<dbReference type="AlphaFoldDB" id="A0A7M5V853"/>